<dbReference type="SUPFAM" id="SSF56281">
    <property type="entry name" value="Metallo-hydrolase/oxidoreductase"/>
    <property type="match status" value="1"/>
</dbReference>
<accession>A0A6J6QDH3</accession>
<dbReference type="PANTHER" id="PTHR30619">
    <property type="entry name" value="DNA INTERNALIZATION/COMPETENCE PROTEIN COMEC/REC2"/>
    <property type="match status" value="1"/>
</dbReference>
<evidence type="ECO:0000259" key="7">
    <source>
        <dbReference type="SMART" id="SM00849"/>
    </source>
</evidence>
<feature type="transmembrane region" description="Helical" evidence="6">
    <location>
        <begin position="173"/>
        <end position="206"/>
    </location>
</feature>
<feature type="transmembrane region" description="Helical" evidence="6">
    <location>
        <begin position="119"/>
        <end position="137"/>
    </location>
</feature>
<feature type="domain" description="Metallo-beta-lactamase" evidence="7">
    <location>
        <begin position="375"/>
        <end position="574"/>
    </location>
</feature>
<comment type="subcellular location">
    <subcellularLocation>
        <location evidence="1">Cell membrane</location>
        <topology evidence="1">Multi-pass membrane protein</topology>
    </subcellularLocation>
</comment>
<evidence type="ECO:0000256" key="2">
    <source>
        <dbReference type="ARBA" id="ARBA00022475"/>
    </source>
</evidence>
<evidence type="ECO:0000256" key="1">
    <source>
        <dbReference type="ARBA" id="ARBA00004651"/>
    </source>
</evidence>
<protein>
    <submittedName>
        <fullName evidence="8">Unannotated protein</fullName>
    </submittedName>
</protein>
<keyword evidence="2" id="KW-1003">Cell membrane</keyword>
<dbReference type="Pfam" id="PF03772">
    <property type="entry name" value="Competence"/>
    <property type="match status" value="1"/>
</dbReference>
<dbReference type="AlphaFoldDB" id="A0A6J6QDH3"/>
<evidence type="ECO:0000256" key="6">
    <source>
        <dbReference type="SAM" id="Phobius"/>
    </source>
</evidence>
<feature type="transmembrane region" description="Helical" evidence="6">
    <location>
        <begin position="257"/>
        <end position="275"/>
    </location>
</feature>
<dbReference type="GO" id="GO:0005886">
    <property type="term" value="C:plasma membrane"/>
    <property type="evidence" value="ECO:0007669"/>
    <property type="project" value="UniProtKB-SubCell"/>
</dbReference>
<evidence type="ECO:0000256" key="5">
    <source>
        <dbReference type="ARBA" id="ARBA00023136"/>
    </source>
</evidence>
<dbReference type="InterPro" id="IPR004477">
    <property type="entry name" value="ComEC_N"/>
</dbReference>
<dbReference type="InterPro" id="IPR001279">
    <property type="entry name" value="Metallo-B-lactamas"/>
</dbReference>
<name>A0A6J6QDH3_9ZZZZ</name>
<dbReference type="Gene3D" id="3.60.15.10">
    <property type="entry name" value="Ribonuclease Z/Hydroxyacylglutathione hydrolase-like"/>
    <property type="match status" value="1"/>
</dbReference>
<feature type="transmembrane region" description="Helical" evidence="6">
    <location>
        <begin position="335"/>
        <end position="354"/>
    </location>
</feature>
<dbReference type="InterPro" id="IPR052159">
    <property type="entry name" value="Competence_DNA_uptake"/>
</dbReference>
<gene>
    <name evidence="8" type="ORF">UFOPK2579_01387</name>
</gene>
<dbReference type="CDD" id="cd07731">
    <property type="entry name" value="ComA-like_MBL-fold"/>
    <property type="match status" value="1"/>
</dbReference>
<dbReference type="PANTHER" id="PTHR30619:SF1">
    <property type="entry name" value="RECOMBINATION PROTEIN 2"/>
    <property type="match status" value="1"/>
</dbReference>
<reference evidence="8" key="1">
    <citation type="submission" date="2020-05" db="EMBL/GenBank/DDBJ databases">
        <authorList>
            <person name="Chiriac C."/>
            <person name="Salcher M."/>
            <person name="Ghai R."/>
            <person name="Kavagutti S V."/>
        </authorList>
    </citation>
    <scope>NUCLEOTIDE SEQUENCE</scope>
</reference>
<feature type="transmembrane region" description="Helical" evidence="6">
    <location>
        <begin position="226"/>
        <end position="250"/>
    </location>
</feature>
<evidence type="ECO:0000313" key="8">
    <source>
        <dbReference type="EMBL" id="CAB4709820.1"/>
    </source>
</evidence>
<feature type="transmembrane region" description="Helical" evidence="6">
    <location>
        <begin position="309"/>
        <end position="329"/>
    </location>
</feature>
<dbReference type="InterPro" id="IPR036866">
    <property type="entry name" value="RibonucZ/Hydroxyglut_hydro"/>
</dbReference>
<proteinExistence type="predicted"/>
<feature type="transmembrane region" description="Helical" evidence="6">
    <location>
        <begin position="90"/>
        <end position="112"/>
    </location>
</feature>
<feature type="transmembrane region" description="Helical" evidence="6">
    <location>
        <begin position="143"/>
        <end position="161"/>
    </location>
</feature>
<organism evidence="8">
    <name type="scientific">freshwater metagenome</name>
    <dbReference type="NCBI Taxonomy" id="449393"/>
    <lineage>
        <taxon>unclassified sequences</taxon>
        <taxon>metagenomes</taxon>
        <taxon>ecological metagenomes</taxon>
    </lineage>
</organism>
<dbReference type="Pfam" id="PF00753">
    <property type="entry name" value="Lactamase_B"/>
    <property type="match status" value="1"/>
</dbReference>
<dbReference type="NCBIfam" id="TIGR00360">
    <property type="entry name" value="ComEC_N-term"/>
    <property type="match status" value="1"/>
</dbReference>
<dbReference type="EMBL" id="CAEZXR010000155">
    <property type="protein sequence ID" value="CAB4709820.1"/>
    <property type="molecule type" value="Genomic_DNA"/>
</dbReference>
<sequence length="618" mass="62289">MPLGSTIAVAGVLAPADDGDLSALLRVGGEPMVRAPPDVWWRASGEVRESLRDAVADRPPDQRALVPALVNGDDAGLDPGLADDFRTTGLTHLLAVSGTNLTLVVGFLLVLARAVGVRGRWLLPVALVGIVGFVLIARTEPSVLRAAVMGGVGLLALGANGTQRGMRTLGVAVVLLLMVQPTLAVSAGFTLSVLATAGILVLVPIWRDALARWLPSWLAEAVAVPMAAQLACTPVVAALSGQVSLVAVLANLLVGPVVGPATVLGLGGGLVGLVWPLGGRLLGTAASWCVAWIIAVAEHGADLPLAAASWSAGAGGLVLLTVACIGVAVAGPRVVARPILGVGCCLMLVVVVVVRAPSPGWPPAGWLLVACDVGQGDGLVVHTGDGQAMVVDTGSDPRLMDDCLDDLGIRSVPVVVLTHFHADHVGGLAGVLDGRQVGAIVTSPLLDPPEAVGVVRGLAAARDIPIQAVGAGSAWTLGDVEVSALWPQETTVSSGPGDGSTANDASVVLLVESAGVSMLLTGDVEPPGQVAIATAHPGLRVDVLKLPHHGSRYQDLPFLDSLGARLVLVSVGADNDYGHPAPDVVAALEGTGASVLRTDESGDLAVVLAQGDLASVAR</sequence>
<feature type="transmembrane region" description="Helical" evidence="6">
    <location>
        <begin position="281"/>
        <end position="297"/>
    </location>
</feature>
<dbReference type="InterPro" id="IPR035681">
    <property type="entry name" value="ComA-like_MBL"/>
</dbReference>
<keyword evidence="3 6" id="KW-0812">Transmembrane</keyword>
<evidence type="ECO:0000256" key="3">
    <source>
        <dbReference type="ARBA" id="ARBA00022692"/>
    </source>
</evidence>
<keyword evidence="5 6" id="KW-0472">Membrane</keyword>
<keyword evidence="4 6" id="KW-1133">Transmembrane helix</keyword>
<dbReference type="SMART" id="SM00849">
    <property type="entry name" value="Lactamase_B"/>
    <property type="match status" value="1"/>
</dbReference>
<evidence type="ECO:0000256" key="4">
    <source>
        <dbReference type="ARBA" id="ARBA00022989"/>
    </source>
</evidence>